<accession>V4AE13</accession>
<reference evidence="6 7" key="1">
    <citation type="journal article" date="2013" name="Nature">
        <title>Insights into bilaterian evolution from three spiralian genomes.</title>
        <authorList>
            <person name="Simakov O."/>
            <person name="Marletaz F."/>
            <person name="Cho S.J."/>
            <person name="Edsinger-Gonzales E."/>
            <person name="Havlak P."/>
            <person name="Hellsten U."/>
            <person name="Kuo D.H."/>
            <person name="Larsson T."/>
            <person name="Lv J."/>
            <person name="Arendt D."/>
            <person name="Savage R."/>
            <person name="Osoegawa K."/>
            <person name="de Jong P."/>
            <person name="Grimwood J."/>
            <person name="Chapman J.A."/>
            <person name="Shapiro H."/>
            <person name="Aerts A."/>
            <person name="Otillar R.P."/>
            <person name="Terry A.Y."/>
            <person name="Boore J.L."/>
            <person name="Grigoriev I.V."/>
            <person name="Lindberg D.R."/>
            <person name="Seaver E.C."/>
            <person name="Weisblat D.A."/>
            <person name="Putnam N.H."/>
            <person name="Rokhsar D.S."/>
        </authorList>
    </citation>
    <scope>NUCLEOTIDE SEQUENCE [LARGE SCALE GENOMIC DNA]</scope>
</reference>
<dbReference type="SMART" id="SM00355">
    <property type="entry name" value="ZnF_C2H2"/>
    <property type="match status" value="2"/>
</dbReference>
<dbReference type="PANTHER" id="PTHR23235:SF139">
    <property type="entry name" value="HUCKEBEIN"/>
    <property type="match status" value="1"/>
</dbReference>
<dbReference type="OMA" id="HERSHMN"/>
<feature type="non-terminal residue" evidence="6">
    <location>
        <position position="69"/>
    </location>
</feature>
<dbReference type="SUPFAM" id="SSF57667">
    <property type="entry name" value="beta-beta-alpha zinc fingers"/>
    <property type="match status" value="1"/>
</dbReference>
<dbReference type="InterPro" id="IPR036236">
    <property type="entry name" value="Znf_C2H2_sf"/>
</dbReference>
<dbReference type="RefSeq" id="XP_009054149.1">
    <property type="nucleotide sequence ID" value="XM_009055901.1"/>
</dbReference>
<evidence type="ECO:0000256" key="4">
    <source>
        <dbReference type="PROSITE-ProRule" id="PRU00042"/>
    </source>
</evidence>
<dbReference type="STRING" id="225164.V4AE13"/>
<dbReference type="Gene3D" id="3.30.160.60">
    <property type="entry name" value="Classic Zinc Finger"/>
    <property type="match status" value="3"/>
</dbReference>
<name>V4AE13_LOTGI</name>
<evidence type="ECO:0000256" key="3">
    <source>
        <dbReference type="ARBA" id="ARBA00022833"/>
    </source>
</evidence>
<feature type="domain" description="C2H2-type" evidence="5">
    <location>
        <begin position="1"/>
        <end position="23"/>
    </location>
</feature>
<keyword evidence="2 4" id="KW-0863">Zinc-finger</keyword>
<dbReference type="PROSITE" id="PS00028">
    <property type="entry name" value="ZINC_FINGER_C2H2_1"/>
    <property type="match status" value="1"/>
</dbReference>
<feature type="domain" description="C2H2-type" evidence="5">
    <location>
        <begin position="24"/>
        <end position="53"/>
    </location>
</feature>
<dbReference type="FunFam" id="3.30.160.60:FF:000007">
    <property type="entry name" value="Basic krueppel-like factor 3"/>
    <property type="match status" value="1"/>
</dbReference>
<dbReference type="Pfam" id="PF00096">
    <property type="entry name" value="zf-C2H2"/>
    <property type="match status" value="1"/>
</dbReference>
<organism evidence="6 7">
    <name type="scientific">Lottia gigantea</name>
    <name type="common">Giant owl limpet</name>
    <dbReference type="NCBI Taxonomy" id="225164"/>
    <lineage>
        <taxon>Eukaryota</taxon>
        <taxon>Metazoa</taxon>
        <taxon>Spiralia</taxon>
        <taxon>Lophotrochozoa</taxon>
        <taxon>Mollusca</taxon>
        <taxon>Gastropoda</taxon>
        <taxon>Patellogastropoda</taxon>
        <taxon>Lottioidea</taxon>
        <taxon>Lottiidae</taxon>
        <taxon>Lottia</taxon>
    </lineage>
</organism>
<dbReference type="GO" id="GO:0000978">
    <property type="term" value="F:RNA polymerase II cis-regulatory region sequence-specific DNA binding"/>
    <property type="evidence" value="ECO:0007669"/>
    <property type="project" value="TreeGrafter"/>
</dbReference>
<dbReference type="InterPro" id="IPR013087">
    <property type="entry name" value="Znf_C2H2_type"/>
</dbReference>
<keyword evidence="3" id="KW-0862">Zinc</keyword>
<evidence type="ECO:0000313" key="6">
    <source>
        <dbReference type="EMBL" id="ESO95112.1"/>
    </source>
</evidence>
<dbReference type="GO" id="GO:0000981">
    <property type="term" value="F:DNA-binding transcription factor activity, RNA polymerase II-specific"/>
    <property type="evidence" value="ECO:0007669"/>
    <property type="project" value="TreeGrafter"/>
</dbReference>
<evidence type="ECO:0000256" key="2">
    <source>
        <dbReference type="ARBA" id="ARBA00022771"/>
    </source>
</evidence>
<sequence>CNVTCTNNGQLKGHVRVHTGEKPFRCDYINCDRSFARNEELTRHRRIHSGIRPHHCQTCGKYFGRKDHL</sequence>
<evidence type="ECO:0000256" key="1">
    <source>
        <dbReference type="ARBA" id="ARBA00022723"/>
    </source>
</evidence>
<dbReference type="GO" id="GO:0008270">
    <property type="term" value="F:zinc ion binding"/>
    <property type="evidence" value="ECO:0007669"/>
    <property type="project" value="UniProtKB-KW"/>
</dbReference>
<gene>
    <name evidence="6" type="ORF">LOTGIDRAFT_80190</name>
</gene>
<dbReference type="AlphaFoldDB" id="V4AE13"/>
<dbReference type="EMBL" id="KB201701">
    <property type="protein sequence ID" value="ESO95112.1"/>
    <property type="molecule type" value="Genomic_DNA"/>
</dbReference>
<dbReference type="PROSITE" id="PS50157">
    <property type="entry name" value="ZINC_FINGER_C2H2_2"/>
    <property type="match status" value="2"/>
</dbReference>
<keyword evidence="7" id="KW-1185">Reference proteome</keyword>
<dbReference type="HOGENOM" id="CLU_002678_42_18_1"/>
<protein>
    <recommendedName>
        <fullName evidence="5">C2H2-type domain-containing protein</fullName>
    </recommendedName>
</protein>
<dbReference type="GeneID" id="20252444"/>
<evidence type="ECO:0000313" key="7">
    <source>
        <dbReference type="Proteomes" id="UP000030746"/>
    </source>
</evidence>
<proteinExistence type="predicted"/>
<dbReference type="PANTHER" id="PTHR23235">
    <property type="entry name" value="KRUEPPEL-LIKE TRANSCRIPTION FACTOR"/>
    <property type="match status" value="1"/>
</dbReference>
<dbReference type="Proteomes" id="UP000030746">
    <property type="component" value="Unassembled WGS sequence"/>
</dbReference>
<feature type="non-terminal residue" evidence="6">
    <location>
        <position position="1"/>
    </location>
</feature>
<evidence type="ECO:0000259" key="5">
    <source>
        <dbReference type="PROSITE" id="PS50157"/>
    </source>
</evidence>
<keyword evidence="1" id="KW-0479">Metal-binding</keyword>
<dbReference type="OrthoDB" id="3437960at2759"/>
<dbReference type="Pfam" id="PF12874">
    <property type="entry name" value="zf-met"/>
    <property type="match status" value="1"/>
</dbReference>
<dbReference type="CTD" id="20252444"/>
<dbReference type="KEGG" id="lgi:LOTGIDRAFT_80190"/>